<feature type="binding site" evidence="11">
    <location>
        <position position="160"/>
    </location>
    <ligand>
        <name>ATP</name>
        <dbReference type="ChEBI" id="CHEBI:30616"/>
    </ligand>
</feature>
<dbReference type="InterPro" id="IPR032828">
    <property type="entry name" value="PolyA_RNA-bd"/>
</dbReference>
<evidence type="ECO:0000256" key="1">
    <source>
        <dbReference type="ARBA" id="ARBA00001946"/>
    </source>
</evidence>
<dbReference type="Gene3D" id="1.20.58.560">
    <property type="match status" value="1"/>
</dbReference>
<comment type="caution">
    <text evidence="15">The sequence shown here is derived from an EMBL/GenBank/DDBJ whole genome shotgun (WGS) entry which is preliminary data.</text>
</comment>
<dbReference type="PANTHER" id="PTHR46173">
    <property type="entry name" value="CCA TRNA NUCLEOTIDYLTRANSFERASE 1, MITOCHONDRIAL"/>
    <property type="match status" value="1"/>
</dbReference>
<name>A0ABS8QJN7_9BACI</name>
<dbReference type="Pfam" id="PF01743">
    <property type="entry name" value="PolyA_pol"/>
    <property type="match status" value="1"/>
</dbReference>
<dbReference type="CDD" id="cd05398">
    <property type="entry name" value="NT_ClassII-CCAase"/>
    <property type="match status" value="1"/>
</dbReference>
<dbReference type="Proteomes" id="UP001162836">
    <property type="component" value="Unassembled WGS sequence"/>
</dbReference>
<comment type="subunit">
    <text evidence="11">Homodimer.</text>
</comment>
<dbReference type="InterPro" id="IPR050264">
    <property type="entry name" value="Bact_CCA-adding_enz_type3_sf"/>
</dbReference>
<dbReference type="Pfam" id="PF13735">
    <property type="entry name" value="tRNA_NucTran2_2"/>
    <property type="match status" value="1"/>
</dbReference>
<dbReference type="Gene3D" id="1.10.246.80">
    <property type="match status" value="1"/>
</dbReference>
<keyword evidence="10 11" id="KW-0694">RNA-binding</keyword>
<dbReference type="RefSeq" id="WP_038535829.1">
    <property type="nucleotide sequence ID" value="NZ_JAAFZF010000022.1"/>
</dbReference>
<keyword evidence="9 11" id="KW-0460">Magnesium</keyword>
<keyword evidence="6 11" id="KW-0547">Nucleotide-binding</keyword>
<keyword evidence="7 11" id="KW-0692">RNA repair</keyword>
<evidence type="ECO:0000256" key="4">
    <source>
        <dbReference type="ARBA" id="ARBA00022695"/>
    </source>
</evidence>
<feature type="binding site" evidence="11">
    <location>
        <position position="42"/>
    </location>
    <ligand>
        <name>Mg(2+)</name>
        <dbReference type="ChEBI" id="CHEBI:18420"/>
    </ligand>
</feature>
<reference evidence="15 16" key="1">
    <citation type="journal article" date="2023" name="Antonie Van Leeuwenhoek">
        <title>Unveiling the genomic potential of a novel thermostable glycoside hydrolases producing Neobacillus sedimentimangrovi UE25.</title>
        <authorList>
            <person name="Ejaz U."/>
            <person name="Saleem F."/>
            <person name="Rashid R."/>
            <person name="Hasan K.A."/>
            <person name="Syed M.N."/>
            <person name="Sohail M."/>
        </authorList>
    </citation>
    <scope>NUCLEOTIDE SEQUENCE [LARGE SCALE GENOMIC DNA]</scope>
    <source>
        <strain evidence="15 16">UE25</strain>
    </source>
</reference>
<feature type="domain" description="CCA-adding enzyme C-terminal" evidence="14">
    <location>
        <begin position="248"/>
        <end position="393"/>
    </location>
</feature>
<keyword evidence="4 11" id="KW-0548">Nucleotidyltransferase</keyword>
<keyword evidence="8 11" id="KW-0067">ATP-binding</keyword>
<comment type="cofactor">
    <cofactor evidence="1 11">
        <name>Mg(2+)</name>
        <dbReference type="ChEBI" id="CHEBI:18420"/>
    </cofactor>
</comment>
<evidence type="ECO:0000256" key="10">
    <source>
        <dbReference type="ARBA" id="ARBA00022884"/>
    </source>
</evidence>
<feature type="binding site" evidence="11">
    <location>
        <position position="40"/>
    </location>
    <ligand>
        <name>Mg(2+)</name>
        <dbReference type="ChEBI" id="CHEBI:18420"/>
    </ligand>
</feature>
<accession>A0ABS8QJN7</accession>
<evidence type="ECO:0000256" key="8">
    <source>
        <dbReference type="ARBA" id="ARBA00022840"/>
    </source>
</evidence>
<keyword evidence="2 11" id="KW-0808">Transferase</keyword>
<gene>
    <name evidence="11" type="primary">cca</name>
    <name evidence="15" type="ORF">LRS37_10530</name>
</gene>
<feature type="binding site" evidence="11">
    <location>
        <position position="27"/>
    </location>
    <ligand>
        <name>CTP</name>
        <dbReference type="ChEBI" id="CHEBI:37563"/>
    </ligand>
</feature>
<feature type="binding site" evidence="11">
    <location>
        <position position="163"/>
    </location>
    <ligand>
        <name>CTP</name>
        <dbReference type="ChEBI" id="CHEBI:37563"/>
    </ligand>
</feature>
<dbReference type="PANTHER" id="PTHR46173:SF1">
    <property type="entry name" value="CCA TRNA NUCLEOTIDYLTRANSFERASE 1, MITOCHONDRIAL"/>
    <property type="match status" value="1"/>
</dbReference>
<keyword evidence="5 11" id="KW-0479">Metal-binding</keyword>
<feature type="binding site" evidence="11">
    <location>
        <position position="160"/>
    </location>
    <ligand>
        <name>CTP</name>
        <dbReference type="ChEBI" id="CHEBI:37563"/>
    </ligand>
</feature>
<evidence type="ECO:0000256" key="9">
    <source>
        <dbReference type="ARBA" id="ARBA00022842"/>
    </source>
</evidence>
<evidence type="ECO:0000256" key="5">
    <source>
        <dbReference type="ARBA" id="ARBA00022723"/>
    </source>
</evidence>
<dbReference type="SUPFAM" id="SSF81301">
    <property type="entry name" value="Nucleotidyltransferase"/>
    <property type="match status" value="1"/>
</dbReference>
<evidence type="ECO:0000256" key="7">
    <source>
        <dbReference type="ARBA" id="ARBA00022800"/>
    </source>
</evidence>
<dbReference type="InterPro" id="IPR043519">
    <property type="entry name" value="NT_sf"/>
</dbReference>
<dbReference type="Gene3D" id="1.10.110.30">
    <property type="match status" value="1"/>
</dbReference>
<dbReference type="InterPro" id="IPR032810">
    <property type="entry name" value="CCA-adding_enz_C"/>
</dbReference>
<feature type="binding site" evidence="11">
    <location>
        <position position="30"/>
    </location>
    <ligand>
        <name>CTP</name>
        <dbReference type="ChEBI" id="CHEBI:37563"/>
    </ligand>
</feature>
<feature type="binding site" evidence="11">
    <location>
        <position position="163"/>
    </location>
    <ligand>
        <name>ATP</name>
        <dbReference type="ChEBI" id="CHEBI:30616"/>
    </ligand>
</feature>
<dbReference type="InterPro" id="IPR023068">
    <property type="entry name" value="CCA-adding_enz_firmicutes"/>
</dbReference>
<dbReference type="NCBIfam" id="NF009814">
    <property type="entry name" value="PRK13299.1"/>
    <property type="match status" value="1"/>
</dbReference>
<evidence type="ECO:0000313" key="16">
    <source>
        <dbReference type="Proteomes" id="UP001162836"/>
    </source>
</evidence>
<dbReference type="Gene3D" id="3.30.460.10">
    <property type="entry name" value="Beta Polymerase, domain 2"/>
    <property type="match status" value="1"/>
</dbReference>
<dbReference type="EC" id="2.7.7.72" evidence="11"/>
<dbReference type="EMBL" id="JAJODE010000027">
    <property type="protein sequence ID" value="MCD4839307.1"/>
    <property type="molecule type" value="Genomic_DNA"/>
</dbReference>
<dbReference type="Pfam" id="PF12627">
    <property type="entry name" value="PolyA_pol_RNAbd"/>
    <property type="match status" value="1"/>
</dbReference>
<evidence type="ECO:0000256" key="2">
    <source>
        <dbReference type="ARBA" id="ARBA00022679"/>
    </source>
</evidence>
<evidence type="ECO:0000259" key="14">
    <source>
        <dbReference type="Pfam" id="PF13735"/>
    </source>
</evidence>
<feature type="domain" description="Poly A polymerase head" evidence="12">
    <location>
        <begin position="22"/>
        <end position="141"/>
    </location>
</feature>
<evidence type="ECO:0000256" key="6">
    <source>
        <dbReference type="ARBA" id="ARBA00022741"/>
    </source>
</evidence>
<dbReference type="SUPFAM" id="SSF81891">
    <property type="entry name" value="Poly A polymerase C-terminal region-like"/>
    <property type="match status" value="1"/>
</dbReference>
<dbReference type="GO" id="GO:0004810">
    <property type="term" value="F:CCA tRNA nucleotidyltransferase activity"/>
    <property type="evidence" value="ECO:0007669"/>
    <property type="project" value="UniProtKB-EC"/>
</dbReference>
<protein>
    <recommendedName>
        <fullName evidence="11">CCA-adding enzyme</fullName>
        <ecNumber evidence="11">2.7.7.72</ecNumber>
    </recommendedName>
    <alternativeName>
        <fullName evidence="11">CCA tRNA nucleotidyltransferase</fullName>
    </alternativeName>
    <alternativeName>
        <fullName evidence="11">tRNA CCA-pyrophosphorylase</fullName>
    </alternativeName>
    <alternativeName>
        <fullName evidence="11">tRNA adenylyl-/cytidylyl- transferase</fullName>
    </alternativeName>
    <alternativeName>
        <fullName evidence="11">tRNA nucleotidyltransferase</fullName>
    </alternativeName>
    <alternativeName>
        <fullName evidence="11">tRNA-NT</fullName>
    </alternativeName>
</protein>
<feature type="binding site" evidence="11">
    <location>
        <position position="30"/>
    </location>
    <ligand>
        <name>ATP</name>
        <dbReference type="ChEBI" id="CHEBI:30616"/>
    </ligand>
</feature>
<evidence type="ECO:0000256" key="11">
    <source>
        <dbReference type="HAMAP-Rule" id="MF_01263"/>
    </source>
</evidence>
<evidence type="ECO:0000259" key="12">
    <source>
        <dbReference type="Pfam" id="PF01743"/>
    </source>
</evidence>
<comment type="miscellaneous">
    <text evidence="11">A single active site specifically recognizes both ATP and CTP and is responsible for their addition.</text>
</comment>
<comment type="catalytic activity">
    <reaction evidence="11">
        <text>a tRNA precursor + 2 CTP + ATP = a tRNA with a 3' CCA end + 3 diphosphate</text>
        <dbReference type="Rhea" id="RHEA:14433"/>
        <dbReference type="Rhea" id="RHEA-COMP:10465"/>
        <dbReference type="Rhea" id="RHEA-COMP:10468"/>
        <dbReference type="ChEBI" id="CHEBI:30616"/>
        <dbReference type="ChEBI" id="CHEBI:33019"/>
        <dbReference type="ChEBI" id="CHEBI:37563"/>
        <dbReference type="ChEBI" id="CHEBI:74896"/>
        <dbReference type="ChEBI" id="CHEBI:83071"/>
        <dbReference type="EC" id="2.7.7.72"/>
    </reaction>
</comment>
<comment type="function">
    <text evidence="11">Catalyzes the addition and repair of the essential 3'-terminal CCA sequence in tRNAs without using a nucleic acid template. Adds these three nucleotides in the order of C, C, and A to the tRNA nucleotide-73, using CTP and ATP as substrates and producing inorganic pyrophosphate. tRNA 3'-terminal CCA addition is required both for tRNA processing and repair. Also involved in tRNA surveillance by mediating tandem CCA addition to generate a CCACCA at the 3' terminus of unstable tRNAs. While stable tRNAs receive only 3'-terminal CCA, unstable tRNAs are marked with CCACCA and rapidly degraded.</text>
</comment>
<evidence type="ECO:0000259" key="13">
    <source>
        <dbReference type="Pfam" id="PF12627"/>
    </source>
</evidence>
<organism evidence="15 16">
    <name type="scientific">Neobacillus sedimentimangrovi</name>
    <dbReference type="NCBI Taxonomy" id="2699460"/>
    <lineage>
        <taxon>Bacteria</taxon>
        <taxon>Bacillati</taxon>
        <taxon>Bacillota</taxon>
        <taxon>Bacilli</taxon>
        <taxon>Bacillales</taxon>
        <taxon>Bacillaceae</taxon>
        <taxon>Neobacillus</taxon>
    </lineage>
</organism>
<feature type="binding site" evidence="11">
    <location>
        <position position="154"/>
    </location>
    <ligand>
        <name>ATP</name>
        <dbReference type="ChEBI" id="CHEBI:30616"/>
    </ligand>
</feature>
<comment type="similarity">
    <text evidence="11">Belongs to the tRNA nucleotidyltransferase/poly(A) polymerase family. Bacterial CCA-adding enzyme type 3 subfamily.</text>
</comment>
<dbReference type="InterPro" id="IPR002646">
    <property type="entry name" value="PolA_pol_head_dom"/>
</dbReference>
<evidence type="ECO:0000256" key="3">
    <source>
        <dbReference type="ARBA" id="ARBA00022694"/>
    </source>
</evidence>
<feature type="binding site" evidence="11">
    <location>
        <position position="154"/>
    </location>
    <ligand>
        <name>CTP</name>
        <dbReference type="ChEBI" id="CHEBI:37563"/>
    </ligand>
</feature>
<feature type="domain" description="tRNA nucleotidyltransferase/poly(A) polymerase RNA and SrmB- binding" evidence="13">
    <location>
        <begin position="170"/>
        <end position="228"/>
    </location>
</feature>
<comment type="catalytic activity">
    <reaction evidence="11">
        <text>a tRNA with a 3' CCA end + 2 CTP + ATP = a tRNA with a 3' CCACCA end + 3 diphosphate</text>
        <dbReference type="Rhea" id="RHEA:76235"/>
        <dbReference type="Rhea" id="RHEA-COMP:10468"/>
        <dbReference type="Rhea" id="RHEA-COMP:18655"/>
        <dbReference type="ChEBI" id="CHEBI:30616"/>
        <dbReference type="ChEBI" id="CHEBI:33019"/>
        <dbReference type="ChEBI" id="CHEBI:37563"/>
        <dbReference type="ChEBI" id="CHEBI:83071"/>
        <dbReference type="ChEBI" id="CHEBI:195187"/>
    </reaction>
</comment>
<keyword evidence="3 11" id="KW-0819">tRNA processing</keyword>
<feature type="binding site" evidence="11">
    <location>
        <position position="157"/>
    </location>
    <ligand>
        <name>CTP</name>
        <dbReference type="ChEBI" id="CHEBI:37563"/>
    </ligand>
</feature>
<keyword evidence="16" id="KW-1185">Reference proteome</keyword>
<feature type="binding site" evidence="11">
    <location>
        <position position="111"/>
    </location>
    <ligand>
        <name>CTP</name>
        <dbReference type="ChEBI" id="CHEBI:37563"/>
    </ligand>
</feature>
<proteinExistence type="inferred from homology"/>
<feature type="binding site" evidence="11">
    <location>
        <position position="27"/>
    </location>
    <ligand>
        <name>ATP</name>
        <dbReference type="ChEBI" id="CHEBI:30616"/>
    </ligand>
</feature>
<feature type="binding site" evidence="11">
    <location>
        <position position="157"/>
    </location>
    <ligand>
        <name>ATP</name>
        <dbReference type="ChEBI" id="CHEBI:30616"/>
    </ligand>
</feature>
<feature type="binding site" evidence="11">
    <location>
        <position position="111"/>
    </location>
    <ligand>
        <name>ATP</name>
        <dbReference type="ChEBI" id="CHEBI:30616"/>
    </ligand>
</feature>
<evidence type="ECO:0000313" key="15">
    <source>
        <dbReference type="EMBL" id="MCD4839307.1"/>
    </source>
</evidence>
<sequence length="399" mass="46932">MIEPFLSAIPILKKLEDAGFEAYFVGGSVRDYLLNKPISDVDIATSATPQEVKAIFPKSVDIGIEHGTVLIIHNHQSYEVTTFRMEGEYQDYRRPKEVSFIRNLKEDLERRDFTMNAIAMDRNGRLIDPFNGQEAIKQKIIKTVGLATDRFQEDALRMMRAVRFVSQLSFQIEQETMKALTQLIPLLEKIAVERKRTEFEKLLVGINRRKAIQLLLETNLVSYLPGLKRQNKQIELLHTFECEHLNLKEMWSLLLFCLNHNGRSIETFLREWRLPVKVIKEIKQIILYLTKRLEQEWTVYDLFLAGRSTITSVEKLYLTINRIKEEQSIHYWIDQYDQLPIKNSKELDVTGSDLIEWFKQPGGPWVKETLLKIERAIIFQKVENENRKIREWLMKCSQN</sequence>
<dbReference type="HAMAP" id="MF_01263">
    <property type="entry name" value="CCA_bact_type3"/>
    <property type="match status" value="1"/>
</dbReference>